<dbReference type="GO" id="GO:2000042">
    <property type="term" value="P:negative regulation of double-strand break repair via homologous recombination"/>
    <property type="evidence" value="ECO:0007669"/>
    <property type="project" value="TreeGrafter"/>
</dbReference>
<name>A0A9F5IVY6_PYTBI</name>
<accession>A0A9F5IVY6</accession>
<dbReference type="PANTHER" id="PTHR28450:SF1">
    <property type="entry name" value="FANCONI ANEMIA GROUP B PROTEIN"/>
    <property type="match status" value="1"/>
</dbReference>
<dbReference type="OMA" id="LAFHRVC"/>
<dbReference type="Proteomes" id="UP000695026">
    <property type="component" value="Unplaced"/>
</dbReference>
<dbReference type="RefSeq" id="XP_025029069.1">
    <property type="nucleotide sequence ID" value="XM_025173301.1"/>
</dbReference>
<dbReference type="PANTHER" id="PTHR28450">
    <property type="entry name" value="FANCONI ANEMIA GROUP B PROTEIN"/>
    <property type="match status" value="1"/>
</dbReference>
<dbReference type="GeneID" id="103050735"/>
<dbReference type="RefSeq" id="XP_025029070.1">
    <property type="nucleotide sequence ID" value="XM_025173302.1"/>
</dbReference>
<reference evidence="2 3" key="1">
    <citation type="submission" date="2025-04" db="UniProtKB">
        <authorList>
            <consortium name="RefSeq"/>
        </authorList>
    </citation>
    <scope>IDENTIFICATION</scope>
    <source>
        <tissue evidence="2 3">Liver</tissue>
    </source>
</reference>
<dbReference type="GO" id="GO:1905168">
    <property type="term" value="P:positive regulation of double-strand break repair via homologous recombination"/>
    <property type="evidence" value="ECO:0007669"/>
    <property type="project" value="TreeGrafter"/>
</dbReference>
<evidence type="ECO:0000313" key="3">
    <source>
        <dbReference type="RefSeq" id="XP_025029070.1"/>
    </source>
</evidence>
<dbReference type="GO" id="GO:0036297">
    <property type="term" value="P:interstrand cross-link repair"/>
    <property type="evidence" value="ECO:0007669"/>
    <property type="project" value="InterPro"/>
</dbReference>
<sequence length="853" mass="96803">MLWNLFKEKNMSVDHREKLLSYNGELLLFQLSKGKNSQSDDTIITTLHVKRMSFDNGTKLFNEMSTGSFCIYGEGIEIIHCSNASDFRTGILHPCILLKKKEKKKIKYMLLLLHTFSKFELVLHFKLDYAIKEPVKLLAGPTIIWYNERHLLHISPQTGTVLCAPIQFSSVQWAGQVEGQGAVVLGTRATCFPEGGNKQSNATSDLTIWGCECFAYGVDKQKVLLNANFLPHAYGSVVHCMYVCKAEVRRSKFKTSLIAVTCKGQLIFFQDGWPKEVLQLPYENPLSVQIAAVDGDRQLVIVPFASGDVCAIWKHNLQVASCWKNVKSVLVDDFAGIGTEQILIFLKSDSISETLKAFQITDFGKINYESNINYENELSSAEEVQENRLLTIKALEARLQAGFASVRALQQHLQLKERVLMESCHALLDLVQDRKQRFPRVKKENLVSLWDETEEAFHNDTSAPTEDQEQIVKEVWYRVVDDQLIVGVQVMETFDFRQLSDTSLSLIMGQKRHSLSPTKCHCKVVTVKKVMQAEPLSYWPLEPLPKRIKLGCPDEEDKCNGGDSQVKRNKAKAFTAVTCLSPFLAWQEITCVVLLHAKKKKSGDSENWQKSKSLTLLCGDILLSLVEISTGKHSINLKEYKYPGFTQDLFALCAISHKSSFQIISPDCTLLPVNKWLLEQMECAPIKEYPDYMICWKSGNLNGTLFKWNLKTPFEGFLTIFCRHQLALLQCLHAFTGLLPPTCKIKSLKLGNKDLLAEQLGLTLVKETEFLQRVFSSALRQTENNFFLKNEGNKENSSVSAVQHFKEVFIKEQEQSILSMNRTVSGSLYRKHILNVFDLQMNSDIMSWLCSSF</sequence>
<dbReference type="CTD" id="2187"/>
<keyword evidence="1" id="KW-1185">Reference proteome</keyword>
<dbReference type="GO" id="GO:0043240">
    <property type="term" value="C:Fanconi anaemia nuclear complex"/>
    <property type="evidence" value="ECO:0007669"/>
    <property type="project" value="InterPro"/>
</dbReference>
<organism evidence="1 3">
    <name type="scientific">Python bivittatus</name>
    <name type="common">Burmese python</name>
    <name type="synonym">Python molurus bivittatus</name>
    <dbReference type="NCBI Taxonomy" id="176946"/>
    <lineage>
        <taxon>Eukaryota</taxon>
        <taxon>Metazoa</taxon>
        <taxon>Chordata</taxon>
        <taxon>Craniata</taxon>
        <taxon>Vertebrata</taxon>
        <taxon>Euteleostomi</taxon>
        <taxon>Lepidosauria</taxon>
        <taxon>Squamata</taxon>
        <taxon>Bifurcata</taxon>
        <taxon>Unidentata</taxon>
        <taxon>Episquamata</taxon>
        <taxon>Toxicofera</taxon>
        <taxon>Serpentes</taxon>
        <taxon>Henophidia</taxon>
        <taxon>Pythonidae</taxon>
        <taxon>Python</taxon>
    </lineage>
</organism>
<dbReference type="AlphaFoldDB" id="A0A9F5IVY6"/>
<dbReference type="KEGG" id="pbi:103050735"/>
<gene>
    <name evidence="2 3" type="primary">FANCB</name>
</gene>
<evidence type="ECO:0000313" key="1">
    <source>
        <dbReference type="Proteomes" id="UP000695026"/>
    </source>
</evidence>
<dbReference type="OrthoDB" id="1917888at2759"/>
<dbReference type="GO" id="GO:1990414">
    <property type="term" value="P:replication-born double-strand break repair via sister chromatid exchange"/>
    <property type="evidence" value="ECO:0007669"/>
    <property type="project" value="TreeGrafter"/>
</dbReference>
<protein>
    <submittedName>
        <fullName evidence="2 3">Fanconi anemia group B protein</fullName>
    </submittedName>
</protein>
<dbReference type="InterPro" id="IPR033333">
    <property type="entry name" value="FANCB"/>
</dbReference>
<proteinExistence type="predicted"/>
<evidence type="ECO:0000313" key="2">
    <source>
        <dbReference type="RefSeq" id="XP_025029069.1"/>
    </source>
</evidence>